<protein>
    <submittedName>
        <fullName evidence="1">Uncharacterized protein</fullName>
    </submittedName>
</protein>
<dbReference type="EMBL" id="QTSX02002251">
    <property type="protein sequence ID" value="KAJ9076737.1"/>
    <property type="molecule type" value="Genomic_DNA"/>
</dbReference>
<reference evidence="1" key="1">
    <citation type="submission" date="2022-04" db="EMBL/GenBank/DDBJ databases">
        <title>Genome of the entomopathogenic fungus Entomophthora muscae.</title>
        <authorList>
            <person name="Elya C."/>
            <person name="Lovett B.R."/>
            <person name="Lee E."/>
            <person name="Macias A.M."/>
            <person name="Hajek A.E."/>
            <person name="De Bivort B.L."/>
            <person name="Kasson M.T."/>
            <person name="De Fine Licht H.H."/>
            <person name="Stajich J.E."/>
        </authorList>
    </citation>
    <scope>NUCLEOTIDE SEQUENCE</scope>
    <source>
        <strain evidence="1">Berkeley</strain>
    </source>
</reference>
<proteinExistence type="predicted"/>
<gene>
    <name evidence="1" type="ORF">DSO57_1023383</name>
</gene>
<organism evidence="1 2">
    <name type="scientific">Entomophthora muscae</name>
    <dbReference type="NCBI Taxonomy" id="34485"/>
    <lineage>
        <taxon>Eukaryota</taxon>
        <taxon>Fungi</taxon>
        <taxon>Fungi incertae sedis</taxon>
        <taxon>Zoopagomycota</taxon>
        <taxon>Entomophthoromycotina</taxon>
        <taxon>Entomophthoromycetes</taxon>
        <taxon>Entomophthorales</taxon>
        <taxon>Entomophthoraceae</taxon>
        <taxon>Entomophthora</taxon>
    </lineage>
</organism>
<accession>A0ACC2TQF2</accession>
<sequence length="119" mass="13199">MPPFKGKGVLDQPVFDLLEAVSGYLVTVFSDVSCSLENSNPLSLKILNERRKGCLVGKDIGMAEKGVIEGIIPLLSNQSKGRKEVEYVLGLLCAFYTDELMKILSRVWMYKYSGACHHT</sequence>
<dbReference type="Proteomes" id="UP001165960">
    <property type="component" value="Unassembled WGS sequence"/>
</dbReference>
<keyword evidence="2" id="KW-1185">Reference proteome</keyword>
<evidence type="ECO:0000313" key="2">
    <source>
        <dbReference type="Proteomes" id="UP001165960"/>
    </source>
</evidence>
<comment type="caution">
    <text evidence="1">The sequence shown here is derived from an EMBL/GenBank/DDBJ whole genome shotgun (WGS) entry which is preliminary data.</text>
</comment>
<name>A0ACC2TQF2_9FUNG</name>
<evidence type="ECO:0000313" key="1">
    <source>
        <dbReference type="EMBL" id="KAJ9076737.1"/>
    </source>
</evidence>